<dbReference type="InterPro" id="IPR005996">
    <property type="entry name" value="Ribosomal_uL30_bac-type"/>
</dbReference>
<dbReference type="Proteomes" id="UP001556367">
    <property type="component" value="Unassembled WGS sequence"/>
</dbReference>
<keyword evidence="3" id="KW-0687">Ribonucleoprotein</keyword>
<sequence length="151" mass="16706">MAAIFALRNLSKQIPSRTCYASLVSRHFSNQNPPTSASESTSSAPSSLSPSIPTDPETPTHFKITLRRSAISLGDRIKGTLVALGIHRRMQTVYHRHSPEVAGQILAVKELVEVENVPTSLVKTKEQQTLDRRATRGYKVVGSKQDRFMHV</sequence>
<proteinExistence type="inferred from homology"/>
<evidence type="ECO:0000256" key="5">
    <source>
        <dbReference type="SAM" id="MobiDB-lite"/>
    </source>
</evidence>
<name>A0ABR3IQF7_9AGAR</name>
<dbReference type="Pfam" id="PF00327">
    <property type="entry name" value="Ribosomal_L30"/>
    <property type="match status" value="1"/>
</dbReference>
<evidence type="ECO:0000313" key="8">
    <source>
        <dbReference type="Proteomes" id="UP001556367"/>
    </source>
</evidence>
<protein>
    <recommendedName>
        <fullName evidence="4">Large ribosomal subunit protein uL30m</fullName>
    </recommendedName>
</protein>
<evidence type="ECO:0000259" key="6">
    <source>
        <dbReference type="Pfam" id="PF00327"/>
    </source>
</evidence>
<keyword evidence="2" id="KW-0689">Ribosomal protein</keyword>
<organism evidence="7 8">
    <name type="scientific">Hohenbuehelia grisea</name>
    <dbReference type="NCBI Taxonomy" id="104357"/>
    <lineage>
        <taxon>Eukaryota</taxon>
        <taxon>Fungi</taxon>
        <taxon>Dikarya</taxon>
        <taxon>Basidiomycota</taxon>
        <taxon>Agaricomycotina</taxon>
        <taxon>Agaricomycetes</taxon>
        <taxon>Agaricomycetidae</taxon>
        <taxon>Agaricales</taxon>
        <taxon>Pleurotineae</taxon>
        <taxon>Pleurotaceae</taxon>
        <taxon>Hohenbuehelia</taxon>
    </lineage>
</organism>
<comment type="caution">
    <text evidence="7">The sequence shown here is derived from an EMBL/GenBank/DDBJ whole genome shotgun (WGS) entry which is preliminary data.</text>
</comment>
<dbReference type="SUPFAM" id="SSF55129">
    <property type="entry name" value="Ribosomal protein L30p/L7e"/>
    <property type="match status" value="1"/>
</dbReference>
<reference evidence="8" key="1">
    <citation type="submission" date="2024-06" db="EMBL/GenBank/DDBJ databases">
        <title>Multi-omics analyses provide insights into the biosynthesis of the anticancer antibiotic pleurotin in Hohenbuehelia grisea.</title>
        <authorList>
            <person name="Weaver J.A."/>
            <person name="Alberti F."/>
        </authorList>
    </citation>
    <scope>NUCLEOTIDE SEQUENCE [LARGE SCALE GENOMIC DNA]</scope>
    <source>
        <strain evidence="8">T-177</strain>
    </source>
</reference>
<accession>A0ABR3IQF7</accession>
<feature type="domain" description="Large ribosomal subunit protein uL30-like ferredoxin-like fold" evidence="6">
    <location>
        <begin position="62"/>
        <end position="112"/>
    </location>
</feature>
<evidence type="ECO:0000256" key="1">
    <source>
        <dbReference type="ARBA" id="ARBA00007594"/>
    </source>
</evidence>
<evidence type="ECO:0000256" key="3">
    <source>
        <dbReference type="ARBA" id="ARBA00023274"/>
    </source>
</evidence>
<keyword evidence="8" id="KW-1185">Reference proteome</keyword>
<dbReference type="InterPro" id="IPR016082">
    <property type="entry name" value="Ribosomal_uL30_ferredoxin-like"/>
</dbReference>
<comment type="similarity">
    <text evidence="1">Belongs to the universal ribosomal protein uL30 family.</text>
</comment>
<evidence type="ECO:0000313" key="7">
    <source>
        <dbReference type="EMBL" id="KAL0945514.1"/>
    </source>
</evidence>
<evidence type="ECO:0000256" key="2">
    <source>
        <dbReference type="ARBA" id="ARBA00022980"/>
    </source>
</evidence>
<dbReference type="EMBL" id="JASNQZ010000018">
    <property type="protein sequence ID" value="KAL0945514.1"/>
    <property type="molecule type" value="Genomic_DNA"/>
</dbReference>
<dbReference type="CDD" id="cd01658">
    <property type="entry name" value="Ribosomal_L30"/>
    <property type="match status" value="1"/>
</dbReference>
<feature type="region of interest" description="Disordered" evidence="5">
    <location>
        <begin position="29"/>
        <end position="61"/>
    </location>
</feature>
<dbReference type="InterPro" id="IPR036919">
    <property type="entry name" value="Ribo_uL30_ferredoxin-like_sf"/>
</dbReference>
<feature type="compositionally biased region" description="Low complexity" evidence="5">
    <location>
        <begin position="33"/>
        <end position="54"/>
    </location>
</feature>
<dbReference type="PANTHER" id="PTHR15892:SF2">
    <property type="entry name" value="LARGE RIBOSOMAL SUBUNIT PROTEIN UL30M"/>
    <property type="match status" value="1"/>
</dbReference>
<gene>
    <name evidence="7" type="ORF">HGRIS_000998</name>
</gene>
<dbReference type="PANTHER" id="PTHR15892">
    <property type="entry name" value="MITOCHONDRIAL RIBOSOMAL PROTEIN L30"/>
    <property type="match status" value="1"/>
</dbReference>
<dbReference type="Gene3D" id="3.30.1390.20">
    <property type="entry name" value="Ribosomal protein L30, ferredoxin-like fold domain"/>
    <property type="match status" value="1"/>
</dbReference>
<evidence type="ECO:0000256" key="4">
    <source>
        <dbReference type="ARBA" id="ARBA00035281"/>
    </source>
</evidence>